<comment type="caution">
    <text evidence="11">The sequence shown here is derived from an EMBL/GenBank/DDBJ whole genome shotgun (WGS) entry which is preliminary data.</text>
</comment>
<reference evidence="11 12" key="1">
    <citation type="journal article" date="2022" name="bioRxiv">
        <title>Genomics of Preaxostyla Flagellates Illuminates Evolutionary Transitions and the Path Towards Mitochondrial Loss.</title>
        <authorList>
            <person name="Novak L.V.F."/>
            <person name="Treitli S.C."/>
            <person name="Pyrih J."/>
            <person name="Halakuc P."/>
            <person name="Pipaliya S.V."/>
            <person name="Vacek V."/>
            <person name="Brzon O."/>
            <person name="Soukal P."/>
            <person name="Eme L."/>
            <person name="Dacks J.B."/>
            <person name="Karnkowska A."/>
            <person name="Elias M."/>
            <person name="Hampl V."/>
        </authorList>
    </citation>
    <scope>NUCLEOTIDE SEQUENCE [LARGE SCALE GENOMIC DNA]</scope>
    <source>
        <strain evidence="11">NAU3</strain>
        <tissue evidence="11">Gut</tissue>
    </source>
</reference>
<keyword evidence="5 10" id="KW-1133">Transmembrane helix</keyword>
<dbReference type="InterPro" id="IPR050970">
    <property type="entry name" value="Cl_channel_volt-gated"/>
</dbReference>
<evidence type="ECO:0000256" key="9">
    <source>
        <dbReference type="SAM" id="MobiDB-lite"/>
    </source>
</evidence>
<keyword evidence="2" id="KW-0813">Transport</keyword>
<keyword evidence="4" id="KW-0677">Repeat</keyword>
<feature type="compositionally biased region" description="Basic residues" evidence="9">
    <location>
        <begin position="770"/>
        <end position="779"/>
    </location>
</feature>
<feature type="region of interest" description="Disordered" evidence="9">
    <location>
        <begin position="770"/>
        <end position="789"/>
    </location>
</feature>
<feature type="transmembrane region" description="Helical" evidence="10">
    <location>
        <begin position="144"/>
        <end position="166"/>
    </location>
</feature>
<evidence type="ECO:0000256" key="2">
    <source>
        <dbReference type="ARBA" id="ARBA00022448"/>
    </source>
</evidence>
<feature type="transmembrane region" description="Helical" evidence="10">
    <location>
        <begin position="326"/>
        <end position="344"/>
    </location>
</feature>
<evidence type="ECO:0000256" key="10">
    <source>
        <dbReference type="SAM" id="Phobius"/>
    </source>
</evidence>
<evidence type="ECO:0000256" key="8">
    <source>
        <dbReference type="ARBA" id="ARBA00023214"/>
    </source>
</evidence>
<evidence type="ECO:0000313" key="11">
    <source>
        <dbReference type="EMBL" id="KAK2952096.1"/>
    </source>
</evidence>
<gene>
    <name evidence="11" type="ORF">BLNAU_12947</name>
</gene>
<evidence type="ECO:0000256" key="3">
    <source>
        <dbReference type="ARBA" id="ARBA00022692"/>
    </source>
</evidence>
<name>A0ABQ9XJ95_9EUKA</name>
<dbReference type="SUPFAM" id="SSF54631">
    <property type="entry name" value="CBS-domain pair"/>
    <property type="match status" value="2"/>
</dbReference>
<feature type="region of interest" description="Disordered" evidence="9">
    <location>
        <begin position="1127"/>
        <end position="1148"/>
    </location>
</feature>
<sequence>MCLDVPVLSSLIPERFATFALHEKAQTKADAIDSNKWNLYYSVASNKARFTLKTRNQRFTTQSISQTAQMSFSQSNQKNYRPSKFLRIYLFFLRYPLFQHVLFQILSSVLIALLSFFQDWMIAVPFDKLKTFLLSLSQSISGKIGLHIGYSAILGAASVFITAAFSPEAGSGSGIPDVIAIMSGVSFPQFFTFKTLLAKVFGCMFAASSGLFVGRTGPMCSTAVICAYLLMDRIPFFRNFLQTEPLKRSNYAFALAVGYAATMYSPIGGVLFSIELTSSVFLTRQYGRTFIAACIAGFVFRLLWYLDYSPLGKQPSAPTFPEIYELPLFLVTGVLIGFLPPLFIQTAKLVATFYKHIERLGHDDRLTSLDFPTQNIASFSGIKSSTVMRTKQDIKMLSRLSVRKRQPSLRALPPIVVQPERPESPLLFTAKTQSIQNDERILKLKQELEQDDPKAYSKKPKSKRVRSWWKQVWRRILIGVVVAALNAAVTIPYGAFDTASSSGTYLYMDMMRDPLPAKYLSSFGGKVNMFGTLGIVAVIKNVMIPLCMQIAVPAGIVTPSLSLGSMAGRLIGEFLNWLSPNSFHNPQTYAAVGAAAHLAGCTHSISAALLVMESTCMPNIGLPCVIGALCGHYISRLFGGSLFDILRDIRKIPGIKSTLPDSCQPNFRTVKDLMKTNTIFITPRPTLAEIRTAEKRASLMGASYVPLVRSKDDPILIGAVTVASLKNLLSNRTILERAILASIDVPPLISDRFATKEWELGQEFYQKARTPKMKRKKEKPRPVIPTSKSHHSFLHSQINHYRRTTTTPSARLVQNTHPQPSFDAFSPFPSSLSRQNSFVFQSSGFSQNSRVDSRASFSTQLSYCPQPVMSWNWNGQFESFDISDMFGCLPVNFDSFFRNTPSSHSFVNTSALVTPPGVFVINSQDPSKQRRHPLATDDPSKSNKLPLSYLAGHHQRGKSPKVQEIGHLSPLTYQTHPETPPTSIFAASDDPIPIIPTVESRSQLLTNKQLRTNETSPTGLEQGPYQLMSMSQLGEEAWKSVIKRRLKAIKQDEEMAVIEMNEQWVLVDSAPFQLSIDTTLNKAQGIFVVMSLQFCIVVDQGRYKGLLFRSDFEQVFRTEYDVQERHRRDRRMNRRMRRHGQSEEMTES</sequence>
<organism evidence="11 12">
    <name type="scientific">Blattamonas nauphoetae</name>
    <dbReference type="NCBI Taxonomy" id="2049346"/>
    <lineage>
        <taxon>Eukaryota</taxon>
        <taxon>Metamonada</taxon>
        <taxon>Preaxostyla</taxon>
        <taxon>Oxymonadida</taxon>
        <taxon>Blattamonas</taxon>
    </lineage>
</organism>
<feature type="region of interest" description="Disordered" evidence="9">
    <location>
        <begin position="922"/>
        <end position="944"/>
    </location>
</feature>
<proteinExistence type="predicted"/>
<evidence type="ECO:0000256" key="6">
    <source>
        <dbReference type="ARBA" id="ARBA00023065"/>
    </source>
</evidence>
<dbReference type="InterPro" id="IPR014743">
    <property type="entry name" value="Cl-channel_core"/>
</dbReference>
<dbReference type="EMBL" id="JARBJD010000108">
    <property type="protein sequence ID" value="KAK2952096.1"/>
    <property type="molecule type" value="Genomic_DNA"/>
</dbReference>
<dbReference type="PANTHER" id="PTHR45720">
    <property type="entry name" value="CHLORIDE CHANNEL PROTEIN 2"/>
    <property type="match status" value="1"/>
</dbReference>
<accession>A0ABQ9XJ95</accession>
<evidence type="ECO:0000256" key="5">
    <source>
        <dbReference type="ARBA" id="ARBA00022989"/>
    </source>
</evidence>
<keyword evidence="8" id="KW-0868">Chloride</keyword>
<feature type="transmembrane region" description="Helical" evidence="10">
    <location>
        <begin position="546"/>
        <end position="568"/>
    </location>
</feature>
<keyword evidence="3 10" id="KW-0812">Transmembrane</keyword>
<dbReference type="InterPro" id="IPR001807">
    <property type="entry name" value="ClC"/>
</dbReference>
<keyword evidence="6" id="KW-0406">Ion transport</keyword>
<keyword evidence="12" id="KW-1185">Reference proteome</keyword>
<feature type="transmembrane region" description="Helical" evidence="10">
    <location>
        <begin position="209"/>
        <end position="231"/>
    </location>
</feature>
<dbReference type="Gene3D" id="1.10.3080.10">
    <property type="entry name" value="Clc chloride channel"/>
    <property type="match status" value="2"/>
</dbReference>
<feature type="transmembrane region" description="Helical" evidence="10">
    <location>
        <begin position="286"/>
        <end position="306"/>
    </location>
</feature>
<feature type="transmembrane region" description="Helical" evidence="10">
    <location>
        <begin position="178"/>
        <end position="197"/>
    </location>
</feature>
<dbReference type="Gene3D" id="3.10.580.10">
    <property type="entry name" value="CBS-domain"/>
    <property type="match status" value="1"/>
</dbReference>
<comment type="subcellular location">
    <subcellularLocation>
        <location evidence="1">Membrane</location>
        <topology evidence="1">Multi-pass membrane protein</topology>
    </subcellularLocation>
</comment>
<feature type="compositionally biased region" description="Basic residues" evidence="9">
    <location>
        <begin position="1127"/>
        <end position="1139"/>
    </location>
</feature>
<protein>
    <submittedName>
        <fullName evidence="11">Chloride channel protein 2</fullName>
    </submittedName>
</protein>
<keyword evidence="7 10" id="KW-0472">Membrane</keyword>
<feature type="transmembrane region" description="Helical" evidence="10">
    <location>
        <begin position="101"/>
        <end position="123"/>
    </location>
</feature>
<evidence type="ECO:0000313" key="12">
    <source>
        <dbReference type="Proteomes" id="UP001281761"/>
    </source>
</evidence>
<feature type="transmembrane region" description="Helical" evidence="10">
    <location>
        <begin position="476"/>
        <end position="496"/>
    </location>
</feature>
<dbReference type="PANTHER" id="PTHR45720:SF10">
    <property type="entry name" value="CHLORIDE CHANNEL PROTEIN 2"/>
    <property type="match status" value="1"/>
</dbReference>
<dbReference type="Proteomes" id="UP001281761">
    <property type="component" value="Unassembled WGS sequence"/>
</dbReference>
<evidence type="ECO:0000256" key="7">
    <source>
        <dbReference type="ARBA" id="ARBA00023136"/>
    </source>
</evidence>
<dbReference type="SUPFAM" id="SSF81340">
    <property type="entry name" value="Clc chloride channel"/>
    <property type="match status" value="2"/>
</dbReference>
<dbReference type="Pfam" id="PF00654">
    <property type="entry name" value="Voltage_CLC"/>
    <property type="match status" value="2"/>
</dbReference>
<feature type="transmembrane region" description="Helical" evidence="10">
    <location>
        <begin position="516"/>
        <end position="539"/>
    </location>
</feature>
<dbReference type="PRINTS" id="PR00762">
    <property type="entry name" value="CLCHANNEL"/>
</dbReference>
<evidence type="ECO:0000256" key="4">
    <source>
        <dbReference type="ARBA" id="ARBA00022737"/>
    </source>
</evidence>
<evidence type="ECO:0000256" key="1">
    <source>
        <dbReference type="ARBA" id="ARBA00004141"/>
    </source>
</evidence>
<dbReference type="InterPro" id="IPR046342">
    <property type="entry name" value="CBS_dom_sf"/>
</dbReference>
<feature type="transmembrane region" description="Helical" evidence="10">
    <location>
        <begin position="251"/>
        <end position="274"/>
    </location>
</feature>